<evidence type="ECO:0000256" key="3">
    <source>
        <dbReference type="ARBA" id="ARBA00006462"/>
    </source>
</evidence>
<comment type="subcellular location">
    <subcellularLocation>
        <location evidence="1">Membrane</location>
        <topology evidence="1">Single-pass type II membrane protein</topology>
    </subcellularLocation>
</comment>
<evidence type="ECO:0000256" key="5">
    <source>
        <dbReference type="ARBA" id="ARBA00022676"/>
    </source>
</evidence>
<name>A0A162YV74_DIDRA</name>
<dbReference type="GO" id="GO:0016020">
    <property type="term" value="C:membrane"/>
    <property type="evidence" value="ECO:0007669"/>
    <property type="project" value="UniProtKB-SubCell"/>
</dbReference>
<dbReference type="PANTHER" id="PTHR23033:SF47">
    <property type="entry name" value="APPLE DOMAIN-CONTAINING PROTEIN-RELATED"/>
    <property type="match status" value="1"/>
</dbReference>
<dbReference type="OrthoDB" id="414175at2759"/>
<dbReference type="Proteomes" id="UP000076837">
    <property type="component" value="Unassembled WGS sequence"/>
</dbReference>
<evidence type="ECO:0000259" key="12">
    <source>
        <dbReference type="Pfam" id="PF02434"/>
    </source>
</evidence>
<keyword evidence="5" id="KW-0328">Glycosyltransferase</keyword>
<keyword evidence="11" id="KW-0472">Membrane</keyword>
<comment type="caution">
    <text evidence="13">The sequence shown here is derived from an EMBL/GenBank/DDBJ whole genome shotgun (WGS) entry which is preliminary data.</text>
</comment>
<evidence type="ECO:0000313" key="13">
    <source>
        <dbReference type="EMBL" id="KZM20246.1"/>
    </source>
</evidence>
<evidence type="ECO:0000313" key="14">
    <source>
        <dbReference type="Proteomes" id="UP000076837"/>
    </source>
</evidence>
<keyword evidence="9" id="KW-0735">Signal-anchor</keyword>
<dbReference type="EC" id="2.4.1.122" evidence="4"/>
<protein>
    <recommendedName>
        <fullName evidence="4">N-acetylgalactosaminide beta-1,3-galactosyltransferase</fullName>
        <ecNumber evidence="4">2.4.1.122</ecNumber>
    </recommendedName>
</protein>
<evidence type="ECO:0000256" key="8">
    <source>
        <dbReference type="ARBA" id="ARBA00022741"/>
    </source>
</evidence>
<comment type="similarity">
    <text evidence="3">Belongs to the glycosyltransferase 31 family. Beta3-Gal-T subfamily.</text>
</comment>
<evidence type="ECO:0000256" key="4">
    <source>
        <dbReference type="ARBA" id="ARBA00012557"/>
    </source>
</evidence>
<evidence type="ECO:0000256" key="2">
    <source>
        <dbReference type="ARBA" id="ARBA00004922"/>
    </source>
</evidence>
<dbReference type="STRING" id="5454.A0A162YV74"/>
<dbReference type="AlphaFoldDB" id="A0A162YV74"/>
<feature type="domain" description="Fringe-like glycosyltransferase" evidence="12">
    <location>
        <begin position="176"/>
        <end position="290"/>
    </location>
</feature>
<evidence type="ECO:0000256" key="1">
    <source>
        <dbReference type="ARBA" id="ARBA00004606"/>
    </source>
</evidence>
<keyword evidence="10" id="KW-1133">Transmembrane helix</keyword>
<evidence type="ECO:0000256" key="11">
    <source>
        <dbReference type="ARBA" id="ARBA00023136"/>
    </source>
</evidence>
<keyword evidence="14" id="KW-1185">Reference proteome</keyword>
<organism evidence="13 14">
    <name type="scientific">Didymella rabiei</name>
    <name type="common">Chickpea ascochyta blight fungus</name>
    <name type="synonym">Mycosphaerella rabiei</name>
    <dbReference type="NCBI Taxonomy" id="5454"/>
    <lineage>
        <taxon>Eukaryota</taxon>
        <taxon>Fungi</taxon>
        <taxon>Dikarya</taxon>
        <taxon>Ascomycota</taxon>
        <taxon>Pezizomycotina</taxon>
        <taxon>Dothideomycetes</taxon>
        <taxon>Pleosporomycetidae</taxon>
        <taxon>Pleosporales</taxon>
        <taxon>Pleosporineae</taxon>
        <taxon>Didymellaceae</taxon>
        <taxon>Ascochyta</taxon>
    </lineage>
</organism>
<dbReference type="PANTHER" id="PTHR23033">
    <property type="entry name" value="BETA1,3-GALACTOSYLTRANSFERASE"/>
    <property type="match status" value="1"/>
</dbReference>
<dbReference type="Gene3D" id="3.90.550.50">
    <property type="match status" value="1"/>
</dbReference>
<gene>
    <name evidence="13" type="ORF">ST47_g8568</name>
</gene>
<sequence length="474" mass="54642">MAGRTFLCRLVLYAIFSITVVSLFTKSGAPSFFYRFSNSAALQQEEIFCPQAELADDVLVVLRTGATESREKLPVHFRTALRCVPHFVVFSDLDETIEGHEVHNVLGGVSDQTRKEHEDFKLYHQLHTHGNRGPQNQHIFTAQSGSFKGDYLQTENNGWKLDKWKFLPMIDQAYAKKPDAKWYVFIEADTYLGWNNLLEYLGGFDESKSYYIGKHLYINDVEFGYGGAGFVLSNPAMRKASEQRSANLQHYEEFTQSHWVGDCALGKVLEDINVPLHRGFPHFQSDSPATVDPAVMKIDRDLWCYPTITYHHVSPTEIDELWRFEQDWYKQHEIVLRHRDVFISYVRPKIGTSVSYWDNMSVDAEYNAHDHASSPNKEEREAWKSFAHCHALCESQSKCIQFSFDSGSCSVSNSFRLGYAKPNEKVKSGWMTDRVDNLFRSLDDRCGVRDWFTPANEGVNAKTKTQSTMRRQRR</sequence>
<dbReference type="GO" id="GO:0000166">
    <property type="term" value="F:nucleotide binding"/>
    <property type="evidence" value="ECO:0007669"/>
    <property type="project" value="UniProtKB-KW"/>
</dbReference>
<dbReference type="Gene3D" id="3.50.4.10">
    <property type="entry name" value="Hepatocyte Growth Factor"/>
    <property type="match status" value="1"/>
</dbReference>
<dbReference type="GO" id="GO:0016263">
    <property type="term" value="F:glycoprotein-N-acetylgalactosamine 3-beta-galactosyltransferase activity"/>
    <property type="evidence" value="ECO:0007669"/>
    <property type="project" value="UniProtKB-EC"/>
</dbReference>
<dbReference type="InterPro" id="IPR003378">
    <property type="entry name" value="Fringe-like_glycosylTrfase"/>
</dbReference>
<keyword evidence="8" id="KW-0547">Nucleotide-binding</keyword>
<dbReference type="Pfam" id="PF02434">
    <property type="entry name" value="Fringe"/>
    <property type="match status" value="1"/>
</dbReference>
<reference evidence="13 14" key="1">
    <citation type="journal article" date="2016" name="Sci. Rep.">
        <title>Draft genome sequencing and secretome analysis of fungal phytopathogen Ascochyta rabiei provides insight into the necrotrophic effector repertoire.</title>
        <authorList>
            <person name="Verma S."/>
            <person name="Gazara R.K."/>
            <person name="Nizam S."/>
            <person name="Parween S."/>
            <person name="Chattopadhyay D."/>
            <person name="Verma P.K."/>
        </authorList>
    </citation>
    <scope>NUCLEOTIDE SEQUENCE [LARGE SCALE GENOMIC DNA]</scope>
    <source>
        <strain evidence="13 14">ArDII</strain>
    </source>
</reference>
<evidence type="ECO:0000256" key="7">
    <source>
        <dbReference type="ARBA" id="ARBA00022692"/>
    </source>
</evidence>
<dbReference type="InterPro" id="IPR026050">
    <property type="entry name" value="C1GALT1/C1GALT1_chp1"/>
</dbReference>
<keyword evidence="6 13" id="KW-0808">Transferase</keyword>
<comment type="pathway">
    <text evidence="2">Protein modification; protein glycosylation.</text>
</comment>
<evidence type="ECO:0000256" key="9">
    <source>
        <dbReference type="ARBA" id="ARBA00022968"/>
    </source>
</evidence>
<accession>A0A162YV74</accession>
<dbReference type="EMBL" id="JYNV01000283">
    <property type="protein sequence ID" value="KZM20246.1"/>
    <property type="molecule type" value="Genomic_DNA"/>
</dbReference>
<evidence type="ECO:0000256" key="6">
    <source>
        <dbReference type="ARBA" id="ARBA00022679"/>
    </source>
</evidence>
<evidence type="ECO:0000256" key="10">
    <source>
        <dbReference type="ARBA" id="ARBA00022989"/>
    </source>
</evidence>
<keyword evidence="7" id="KW-0812">Transmembrane</keyword>
<proteinExistence type="inferred from homology"/>